<feature type="chain" id="PRO_5031484825" evidence="2">
    <location>
        <begin position="23"/>
        <end position="864"/>
    </location>
</feature>
<sequence>MKLNHKTIFAFLPFLAAFCTYAQQKKHLRPEEYGQWYQMAAGTLSHNGKWMTYSMQHTDGRDTLFLKNTVVGITRSFPSGRGESFSPNDRWFAHVESDTVKLLDLHDGLRKAFGGFTGYRFLRGSSVLCLQNEESGKLKLVNLSDWKETALSGVSNVVFDKSGTKIAFVEGEKPLQAVRYIDLAKGHKSEWLPLAKDGQFESLSWNETGRALALLRKTGDLSEGVPEYELWLYDDVAKKEAPAVLKKEDSAFPEGDYLPLSPLHVSSNGTAVFFETSRIPDNRPNSEKNSIVQIWHNNESQLPPSEKDADWFANRPKWTAWLPKAKSVRVLETQDYENAVLVNKEKFALLYRTGNYRPHYLYHGDYTDAYLMNLSTGELRLVAKKIHDEYARIIVSKGGNHILYFKEKQWWSYDVLTAKTVSLTGRLDIAFENEEFDRSREKGPYGCGGWMNGGEYVLLYDKFDVWLVSPDGQTRKRLTTGRENNLIWRMAKTGTGKLVRESYSGLVVNDFSLSEGFCLKFRDHENHDEGLAYYSKGHLRHLARRSATISDIYQSDDAKTLVFAESRFDSSPSLQVLENNGDVKLLAQANGQQAKFDWGKSELIRYSVGNTKLKGVLIWPAGYVAGKKYPMIVNIYEKKSHLLHEYTNPSTALSDGFNATDFSLEGYFVLLPDIVFTPNEPGKSALNCITAAVNAVLEKGVVDKDALGLVGHSFGGYETALTITQTDMFKAAVAGAMVTDPVGYYLTLDGWGNSNMWRFEEYQMRIRAPYYGPEFRENSPVMNADKINTPLLIWVGDKDGNIPWWESMKLNNALWRLKKKHVFLVYKGEDHVLLKKESREDLYKRMMHWFAVHLKDATPEDWAN</sequence>
<accession>A0A7Y9C6Z4</accession>
<dbReference type="RefSeq" id="WP_176006741.1">
    <property type="nucleotide sequence ID" value="NZ_JABWMI010000015.1"/>
</dbReference>
<evidence type="ECO:0000256" key="2">
    <source>
        <dbReference type="SAM" id="SignalP"/>
    </source>
</evidence>
<gene>
    <name evidence="4" type="ORF">HZF10_13450</name>
</gene>
<dbReference type="Gene3D" id="3.40.50.1820">
    <property type="entry name" value="alpha/beta hydrolase"/>
    <property type="match status" value="1"/>
</dbReference>
<keyword evidence="2" id="KW-0732">Signal</keyword>
<evidence type="ECO:0000256" key="1">
    <source>
        <dbReference type="ARBA" id="ARBA00022801"/>
    </source>
</evidence>
<reference evidence="4 5" key="1">
    <citation type="submission" date="2020-07" db="EMBL/GenBank/DDBJ databases">
        <authorList>
            <person name="Sun Q."/>
        </authorList>
    </citation>
    <scope>NUCLEOTIDE SEQUENCE [LARGE SCALE GENOMIC DNA]</scope>
    <source>
        <strain evidence="4 5">MAH-1</strain>
    </source>
</reference>
<dbReference type="PANTHER" id="PTHR42776:SF27">
    <property type="entry name" value="DIPEPTIDYL PEPTIDASE FAMILY MEMBER 6"/>
    <property type="match status" value="1"/>
</dbReference>
<name>A0A7Y9C6Z4_9FLAO</name>
<evidence type="ECO:0000313" key="4">
    <source>
        <dbReference type="EMBL" id="NYA71929.1"/>
    </source>
</evidence>
<dbReference type="Pfam" id="PF00326">
    <property type="entry name" value="Peptidase_S9"/>
    <property type="match status" value="1"/>
</dbReference>
<comment type="caution">
    <text evidence="4">The sequence shown here is derived from an EMBL/GenBank/DDBJ whole genome shotgun (WGS) entry which is preliminary data.</text>
</comment>
<dbReference type="GO" id="GO:0006508">
    <property type="term" value="P:proteolysis"/>
    <property type="evidence" value="ECO:0007669"/>
    <property type="project" value="InterPro"/>
</dbReference>
<dbReference type="SUPFAM" id="SSF82171">
    <property type="entry name" value="DPP6 N-terminal domain-like"/>
    <property type="match status" value="1"/>
</dbReference>
<dbReference type="PANTHER" id="PTHR42776">
    <property type="entry name" value="SERINE PEPTIDASE S9 FAMILY MEMBER"/>
    <property type="match status" value="1"/>
</dbReference>
<dbReference type="SUPFAM" id="SSF53474">
    <property type="entry name" value="alpha/beta-Hydrolases"/>
    <property type="match status" value="1"/>
</dbReference>
<keyword evidence="5" id="KW-1185">Reference proteome</keyword>
<dbReference type="InterPro" id="IPR011042">
    <property type="entry name" value="6-blade_b-propeller_TolB-like"/>
</dbReference>
<dbReference type="Proteomes" id="UP000535020">
    <property type="component" value="Unassembled WGS sequence"/>
</dbReference>
<feature type="domain" description="Peptidase S9 prolyl oligopeptidase catalytic" evidence="3">
    <location>
        <begin position="689"/>
        <end position="855"/>
    </location>
</feature>
<proteinExistence type="predicted"/>
<keyword evidence="1" id="KW-0378">Hydrolase</keyword>
<dbReference type="GO" id="GO:0004252">
    <property type="term" value="F:serine-type endopeptidase activity"/>
    <property type="evidence" value="ECO:0007669"/>
    <property type="project" value="TreeGrafter"/>
</dbReference>
<feature type="signal peptide" evidence="2">
    <location>
        <begin position="1"/>
        <end position="22"/>
    </location>
</feature>
<dbReference type="InterPro" id="IPR029058">
    <property type="entry name" value="AB_hydrolase_fold"/>
</dbReference>
<evidence type="ECO:0000313" key="5">
    <source>
        <dbReference type="Proteomes" id="UP000535020"/>
    </source>
</evidence>
<organism evidence="4 5">
    <name type="scientific">Flavobacterium agri</name>
    <dbReference type="NCBI Taxonomy" id="2743471"/>
    <lineage>
        <taxon>Bacteria</taxon>
        <taxon>Pseudomonadati</taxon>
        <taxon>Bacteroidota</taxon>
        <taxon>Flavobacteriia</taxon>
        <taxon>Flavobacteriales</taxon>
        <taxon>Flavobacteriaceae</taxon>
        <taxon>Flavobacterium</taxon>
    </lineage>
</organism>
<protein>
    <submittedName>
        <fullName evidence="4">S9 family peptidase</fullName>
    </submittedName>
</protein>
<dbReference type="InterPro" id="IPR001375">
    <property type="entry name" value="Peptidase_S9_cat"/>
</dbReference>
<dbReference type="Gene3D" id="2.120.10.30">
    <property type="entry name" value="TolB, C-terminal domain"/>
    <property type="match status" value="1"/>
</dbReference>
<dbReference type="EMBL" id="JACBJI010000006">
    <property type="protein sequence ID" value="NYA71929.1"/>
    <property type="molecule type" value="Genomic_DNA"/>
</dbReference>
<evidence type="ECO:0000259" key="3">
    <source>
        <dbReference type="Pfam" id="PF00326"/>
    </source>
</evidence>
<dbReference type="AlphaFoldDB" id="A0A7Y9C6Z4"/>